<protein>
    <submittedName>
        <fullName evidence="1">Uncharacterized protein</fullName>
    </submittedName>
</protein>
<name>A0A6C0BSX4_9ZZZZ</name>
<sequence length="67" mass="7918">MNTCDEHKIHENETMMSPSRYKCRVCKLKKVHGYTNPDHISNPFGYLYLAPNVCLDCTNKYKICMWC</sequence>
<reference evidence="1" key="1">
    <citation type="journal article" date="2020" name="Nature">
        <title>Giant virus diversity and host interactions through global metagenomics.</title>
        <authorList>
            <person name="Schulz F."/>
            <person name="Roux S."/>
            <person name="Paez-Espino D."/>
            <person name="Jungbluth S."/>
            <person name="Walsh D.A."/>
            <person name="Denef V.J."/>
            <person name="McMahon K.D."/>
            <person name="Konstantinidis K.T."/>
            <person name="Eloe-Fadrosh E.A."/>
            <person name="Kyrpides N.C."/>
            <person name="Woyke T."/>
        </authorList>
    </citation>
    <scope>NUCLEOTIDE SEQUENCE</scope>
    <source>
        <strain evidence="1">GVMAG-M-3300018428-16</strain>
    </source>
</reference>
<accession>A0A6C0BSX4</accession>
<evidence type="ECO:0000313" key="1">
    <source>
        <dbReference type="EMBL" id="QHS95160.1"/>
    </source>
</evidence>
<dbReference type="AlphaFoldDB" id="A0A6C0BSX4"/>
<dbReference type="EMBL" id="MN739243">
    <property type="protein sequence ID" value="QHS95160.1"/>
    <property type="molecule type" value="Genomic_DNA"/>
</dbReference>
<organism evidence="1">
    <name type="scientific">viral metagenome</name>
    <dbReference type="NCBI Taxonomy" id="1070528"/>
    <lineage>
        <taxon>unclassified sequences</taxon>
        <taxon>metagenomes</taxon>
        <taxon>organismal metagenomes</taxon>
    </lineage>
</organism>
<proteinExistence type="predicted"/>